<dbReference type="SUPFAM" id="SSF52540">
    <property type="entry name" value="P-loop containing nucleoside triphosphate hydrolases"/>
    <property type="match status" value="1"/>
</dbReference>
<dbReference type="GeneID" id="91152259"/>
<dbReference type="PROSITE" id="PS50893">
    <property type="entry name" value="ABC_TRANSPORTER_2"/>
    <property type="match status" value="1"/>
</dbReference>
<evidence type="ECO:0000256" key="1">
    <source>
        <dbReference type="ARBA" id="ARBA00004651"/>
    </source>
</evidence>
<keyword evidence="5" id="KW-0067">ATP-binding</keyword>
<feature type="transmembrane region" description="Helical" evidence="8">
    <location>
        <begin position="246"/>
        <end position="268"/>
    </location>
</feature>
<dbReference type="SMART" id="SM00382">
    <property type="entry name" value="AAA"/>
    <property type="match status" value="1"/>
</dbReference>
<dbReference type="Proteomes" id="UP001549077">
    <property type="component" value="Unassembled WGS sequence"/>
</dbReference>
<proteinExistence type="inferred from homology"/>
<dbReference type="InterPro" id="IPR011527">
    <property type="entry name" value="ABC1_TM_dom"/>
</dbReference>
<comment type="subcellular location">
    <subcellularLocation>
        <location evidence="1">Cell membrane</location>
        <topology evidence="1">Multi-pass membrane protein</topology>
    </subcellularLocation>
</comment>
<evidence type="ECO:0000256" key="7">
    <source>
        <dbReference type="ARBA" id="ARBA00023136"/>
    </source>
</evidence>
<accession>A0ABV2MTR5</accession>
<evidence type="ECO:0000259" key="10">
    <source>
        <dbReference type="PROSITE" id="PS50929"/>
    </source>
</evidence>
<feature type="transmembrane region" description="Helical" evidence="8">
    <location>
        <begin position="64"/>
        <end position="86"/>
    </location>
</feature>
<reference evidence="11 12" key="1">
    <citation type="submission" date="2024-06" db="EMBL/GenBank/DDBJ databases">
        <title>Genomic Encyclopedia of Type Strains, Phase IV (KMG-IV): sequencing the most valuable type-strain genomes for metagenomic binning, comparative biology and taxonomic classification.</title>
        <authorList>
            <person name="Goeker M."/>
        </authorList>
    </citation>
    <scope>NUCLEOTIDE SEQUENCE [LARGE SCALE GENOMIC DNA]</scope>
    <source>
        <strain evidence="11 12">DSM 29288</strain>
    </source>
</reference>
<dbReference type="PANTHER" id="PTHR24221">
    <property type="entry name" value="ATP-BINDING CASSETTE SUB-FAMILY B"/>
    <property type="match status" value="1"/>
</dbReference>
<evidence type="ECO:0000256" key="5">
    <source>
        <dbReference type="ARBA" id="ARBA00022840"/>
    </source>
</evidence>
<dbReference type="Gene3D" id="1.20.1560.10">
    <property type="entry name" value="ABC transporter type 1, transmembrane domain"/>
    <property type="match status" value="1"/>
</dbReference>
<keyword evidence="6 8" id="KW-1133">Transmembrane helix</keyword>
<dbReference type="InterPro" id="IPR036640">
    <property type="entry name" value="ABC1_TM_sf"/>
</dbReference>
<gene>
    <name evidence="11" type="ORF">ABID08_006050</name>
</gene>
<name>A0ABV2MTR5_9HYPH</name>
<evidence type="ECO:0000256" key="3">
    <source>
        <dbReference type="ARBA" id="ARBA00022692"/>
    </source>
</evidence>
<feature type="transmembrane region" description="Helical" evidence="8">
    <location>
        <begin position="160"/>
        <end position="181"/>
    </location>
</feature>
<dbReference type="InterPro" id="IPR003593">
    <property type="entry name" value="AAA+_ATPase"/>
</dbReference>
<evidence type="ECO:0000313" key="11">
    <source>
        <dbReference type="EMBL" id="MET3758667.1"/>
    </source>
</evidence>
<dbReference type="SUPFAM" id="SSF90123">
    <property type="entry name" value="ABC transporter transmembrane region"/>
    <property type="match status" value="1"/>
</dbReference>
<dbReference type="InterPro" id="IPR039421">
    <property type="entry name" value="Type_1_exporter"/>
</dbReference>
<dbReference type="InterPro" id="IPR027417">
    <property type="entry name" value="P-loop_NTPase"/>
</dbReference>
<dbReference type="PROSITE" id="PS00211">
    <property type="entry name" value="ABC_TRANSPORTER_1"/>
    <property type="match status" value="1"/>
</dbReference>
<feature type="domain" description="ABC transporter" evidence="9">
    <location>
        <begin position="340"/>
        <end position="564"/>
    </location>
</feature>
<dbReference type="Pfam" id="PF00664">
    <property type="entry name" value="ABC_membrane"/>
    <property type="match status" value="1"/>
</dbReference>
<dbReference type="PROSITE" id="PS50929">
    <property type="entry name" value="ABC_TM1F"/>
    <property type="match status" value="1"/>
</dbReference>
<evidence type="ECO:0000256" key="2">
    <source>
        <dbReference type="ARBA" id="ARBA00005417"/>
    </source>
</evidence>
<evidence type="ECO:0000313" key="12">
    <source>
        <dbReference type="Proteomes" id="UP001549077"/>
    </source>
</evidence>
<feature type="transmembrane region" description="Helical" evidence="8">
    <location>
        <begin position="130"/>
        <end position="154"/>
    </location>
</feature>
<comment type="caution">
    <text evidence="11">The sequence shown here is derived from an EMBL/GenBank/DDBJ whole genome shotgun (WGS) entry which is preliminary data.</text>
</comment>
<keyword evidence="4" id="KW-0547">Nucleotide-binding</keyword>
<dbReference type="InterPro" id="IPR003439">
    <property type="entry name" value="ABC_transporter-like_ATP-bd"/>
</dbReference>
<keyword evidence="7 8" id="KW-0472">Membrane</keyword>
<dbReference type="InterPro" id="IPR017871">
    <property type="entry name" value="ABC_transporter-like_CS"/>
</dbReference>
<feature type="domain" description="ABC transmembrane type-1" evidence="10">
    <location>
        <begin position="24"/>
        <end position="307"/>
    </location>
</feature>
<dbReference type="Pfam" id="PF00005">
    <property type="entry name" value="ABC_tran"/>
    <property type="match status" value="1"/>
</dbReference>
<dbReference type="RefSeq" id="WP_168302285.1">
    <property type="nucleotide sequence ID" value="NZ_CP071608.1"/>
</dbReference>
<dbReference type="Gene3D" id="3.40.50.300">
    <property type="entry name" value="P-loop containing nucleotide triphosphate hydrolases"/>
    <property type="match status" value="1"/>
</dbReference>
<sequence length="567" mass="62332">MEMAIKPLRHILKEYFSGSKLSIIILLASILTGSALSVLVPFYFSRQLDVLAAGAPTGQWVQAFWVYAILLGISVTFQRGTQYLAVIQAERLGFLASRSFFERLIAKRPSFFVDHNPSEIQSAQSQGTQAITMLVQVAFIAFLPGAASFGFTIAMLGAVINLQIVLVVLTYGMIFLTLIVISNRVSRRHMEAAIDADQANARYVGNAISVIEPLRQAGSAVWMKDRFTHSAESVFLNWRAYAVRRIGFAGLVGASITLQFGITFFLLMPRYEAGTLSIGDIVLFNTLLLQLNVPFELIGQSIDETLRAIAKMRPLARIWSAPEEEDADDREPLMLKQGTVEFREVSYNYPNGRGAANISFKAERGTITFITGETGSGKSTLLKLLLKAIEPDAGAIRIDGKNLHEIPRAAWFAKTGIVPQEVLLLNDSLKTNITMGRPLDEKRLKEAARKAAILSRIEEMPEGFETTVGERGLKLSGGERQRIAIARALYGSPSILLLDEASSALDDTTETEIMGQLRLVGSDMTIIAITHRLSSIQRGDQVVELRSPATAMPSPHETKLFVERPSA</sequence>
<evidence type="ECO:0000256" key="8">
    <source>
        <dbReference type="SAM" id="Phobius"/>
    </source>
</evidence>
<keyword evidence="12" id="KW-1185">Reference proteome</keyword>
<evidence type="ECO:0000259" key="9">
    <source>
        <dbReference type="PROSITE" id="PS50893"/>
    </source>
</evidence>
<dbReference type="EMBL" id="JBEPMY010000033">
    <property type="protein sequence ID" value="MET3758667.1"/>
    <property type="molecule type" value="Genomic_DNA"/>
</dbReference>
<evidence type="ECO:0000256" key="4">
    <source>
        <dbReference type="ARBA" id="ARBA00022741"/>
    </source>
</evidence>
<protein>
    <submittedName>
        <fullName evidence="11">ABC-type multidrug transport system fused ATPase/permease subunit</fullName>
    </submittedName>
</protein>
<comment type="similarity">
    <text evidence="2">Belongs to the ABC transporter superfamily.</text>
</comment>
<dbReference type="PANTHER" id="PTHR24221:SF503">
    <property type="entry name" value="MITOCHONDRIAL POTASSIUM CHANNEL ATP-BINDING SUBUNIT"/>
    <property type="match status" value="1"/>
</dbReference>
<evidence type="ECO:0000256" key="6">
    <source>
        <dbReference type="ARBA" id="ARBA00022989"/>
    </source>
</evidence>
<feature type="transmembrane region" description="Helical" evidence="8">
    <location>
        <begin position="21"/>
        <end position="44"/>
    </location>
</feature>
<organism evidence="11 12">
    <name type="scientific">Rhizobium binae</name>
    <dbReference type="NCBI Taxonomy" id="1138190"/>
    <lineage>
        <taxon>Bacteria</taxon>
        <taxon>Pseudomonadati</taxon>
        <taxon>Pseudomonadota</taxon>
        <taxon>Alphaproteobacteria</taxon>
        <taxon>Hyphomicrobiales</taxon>
        <taxon>Rhizobiaceae</taxon>
        <taxon>Rhizobium/Agrobacterium group</taxon>
        <taxon>Rhizobium</taxon>
    </lineage>
</organism>
<keyword evidence="3 8" id="KW-0812">Transmembrane</keyword>